<protein>
    <submittedName>
        <fullName evidence="3">Nuclear pore complex component</fullName>
    </submittedName>
</protein>
<dbReference type="PANTHER" id="PTHR28003">
    <property type="entry name" value="NUCLEOPORIN POM34"/>
    <property type="match status" value="1"/>
</dbReference>
<dbReference type="GO" id="GO:0030474">
    <property type="term" value="P:spindle pole body duplication"/>
    <property type="evidence" value="ECO:0007669"/>
    <property type="project" value="TreeGrafter"/>
</dbReference>
<feature type="compositionally biased region" description="Low complexity" evidence="1">
    <location>
        <begin position="205"/>
        <end position="225"/>
    </location>
</feature>
<organism evidence="3 4">
    <name type="scientific">Pseudallescheria apiosperma</name>
    <name type="common">Scedosporium apiospermum</name>
    <dbReference type="NCBI Taxonomy" id="563466"/>
    <lineage>
        <taxon>Eukaryota</taxon>
        <taxon>Fungi</taxon>
        <taxon>Dikarya</taxon>
        <taxon>Ascomycota</taxon>
        <taxon>Pezizomycotina</taxon>
        <taxon>Sordariomycetes</taxon>
        <taxon>Hypocreomycetidae</taxon>
        <taxon>Microascales</taxon>
        <taxon>Microascaceae</taxon>
        <taxon>Scedosporium</taxon>
    </lineage>
</organism>
<dbReference type="Proteomes" id="UP000028545">
    <property type="component" value="Unassembled WGS sequence"/>
</dbReference>
<feature type="transmembrane region" description="Helical" evidence="2">
    <location>
        <begin position="92"/>
        <end position="116"/>
    </location>
</feature>
<feature type="transmembrane region" description="Helical" evidence="2">
    <location>
        <begin position="55"/>
        <end position="72"/>
    </location>
</feature>
<accession>A0A084FY06</accession>
<dbReference type="RefSeq" id="XP_016639767.1">
    <property type="nucleotide sequence ID" value="XM_016790464.1"/>
</dbReference>
<evidence type="ECO:0000313" key="3">
    <source>
        <dbReference type="EMBL" id="KEZ39968.1"/>
    </source>
</evidence>
<dbReference type="VEuPathDB" id="FungiDB:SAPIO_CDS8943"/>
<reference evidence="3 4" key="1">
    <citation type="journal article" date="2014" name="Genome Announc.">
        <title>Draft genome sequence of the pathogenic fungus Scedosporium apiospermum.</title>
        <authorList>
            <person name="Vandeputte P."/>
            <person name="Ghamrawi S."/>
            <person name="Rechenmann M."/>
            <person name="Iltis A."/>
            <person name="Giraud S."/>
            <person name="Fleury M."/>
            <person name="Thornton C."/>
            <person name="Delhaes L."/>
            <person name="Meyer W."/>
            <person name="Papon N."/>
            <person name="Bouchara J.P."/>
        </authorList>
    </citation>
    <scope>NUCLEOTIDE SEQUENCE [LARGE SCALE GENOMIC DNA]</scope>
    <source>
        <strain evidence="3 4">IHEM 14462</strain>
    </source>
</reference>
<dbReference type="GO" id="GO:0006606">
    <property type="term" value="P:protein import into nucleus"/>
    <property type="evidence" value="ECO:0007669"/>
    <property type="project" value="TreeGrafter"/>
</dbReference>
<dbReference type="EMBL" id="JOWA01000132">
    <property type="protein sequence ID" value="KEZ39968.1"/>
    <property type="molecule type" value="Genomic_DNA"/>
</dbReference>
<dbReference type="AlphaFoldDB" id="A0A084FY06"/>
<dbReference type="GO" id="GO:0005640">
    <property type="term" value="C:nuclear outer membrane"/>
    <property type="evidence" value="ECO:0007669"/>
    <property type="project" value="TreeGrafter"/>
</dbReference>
<dbReference type="GeneID" id="27728015"/>
<feature type="region of interest" description="Disordered" evidence="1">
    <location>
        <begin position="1"/>
        <end position="31"/>
    </location>
</feature>
<proteinExistence type="predicted"/>
<gene>
    <name evidence="3" type="ORF">SAPIO_CDS8943</name>
</gene>
<dbReference type="GO" id="GO:0070762">
    <property type="term" value="C:nuclear pore transmembrane ring"/>
    <property type="evidence" value="ECO:0007669"/>
    <property type="project" value="TreeGrafter"/>
</dbReference>
<dbReference type="PANTHER" id="PTHR28003:SF1">
    <property type="entry name" value="NUCLEOPORIN POM34"/>
    <property type="match status" value="1"/>
</dbReference>
<dbReference type="OrthoDB" id="429932at2759"/>
<feature type="compositionally biased region" description="Low complexity" evidence="1">
    <location>
        <begin position="163"/>
        <end position="197"/>
    </location>
</feature>
<dbReference type="OMA" id="QYATTFD"/>
<evidence type="ECO:0000313" key="4">
    <source>
        <dbReference type="Proteomes" id="UP000028545"/>
    </source>
</evidence>
<feature type="region of interest" description="Disordered" evidence="1">
    <location>
        <begin position="133"/>
        <end position="268"/>
    </location>
</feature>
<comment type="caution">
    <text evidence="3">The sequence shown here is derived from an EMBL/GenBank/DDBJ whole genome shotgun (WGS) entry which is preliminary data.</text>
</comment>
<dbReference type="KEGG" id="sapo:SAPIO_CDS8943"/>
<keyword evidence="2" id="KW-0472">Membrane</keyword>
<dbReference type="HOGENOM" id="CLU_044363_0_0_1"/>
<dbReference type="InterPro" id="IPR012578">
    <property type="entry name" value="Nucl_pore_cmplx"/>
</dbReference>
<keyword evidence="4" id="KW-1185">Reference proteome</keyword>
<sequence length="268" mass="28494">MSASGTRVVSARTPQRPITPAPVAESPGNWSHPRLREITRRRNATTFTDKNVRKIAYNIAALIGLWALQRVTESAVTSFFSPDIISHQTKNILSWAYLLLQALPILNIGLALLPLFRTEDDISDIPLTPGQRKLLGLPPSSAPPTPNAVYSTPPRYSRTPSITGSPLSARGSSSSLNKASATAAKGSPSPYSPSASPLNGKSGFNPSLNGGNGRRSSFGSPSPLRASGSSLFSEPATPSPSGTKKTSVGLNNKWLYEKGRRSSGSWMQ</sequence>
<keyword evidence="2" id="KW-0812">Transmembrane</keyword>
<dbReference type="Pfam" id="PF08058">
    <property type="entry name" value="NPCC"/>
    <property type="match status" value="1"/>
</dbReference>
<evidence type="ECO:0000256" key="1">
    <source>
        <dbReference type="SAM" id="MobiDB-lite"/>
    </source>
</evidence>
<feature type="compositionally biased region" description="Polar residues" evidence="1">
    <location>
        <begin position="239"/>
        <end position="250"/>
    </location>
</feature>
<name>A0A084FY06_PSEDA</name>
<keyword evidence="2" id="KW-1133">Transmembrane helix</keyword>
<evidence type="ECO:0000256" key="2">
    <source>
        <dbReference type="SAM" id="Phobius"/>
    </source>
</evidence>